<dbReference type="EMBL" id="JACRDE010000607">
    <property type="protein sequence ID" value="MBI5252432.1"/>
    <property type="molecule type" value="Genomic_DNA"/>
</dbReference>
<keyword evidence="2" id="KW-0813">Transport</keyword>
<dbReference type="AlphaFoldDB" id="A0A9D6Z6D8"/>
<evidence type="ECO:0000256" key="1">
    <source>
        <dbReference type="ARBA" id="ARBA00005417"/>
    </source>
</evidence>
<evidence type="ECO:0000256" key="5">
    <source>
        <dbReference type="ARBA" id="ARBA00022970"/>
    </source>
</evidence>
<dbReference type="InterPro" id="IPR027417">
    <property type="entry name" value="P-loop_NTPase"/>
</dbReference>
<dbReference type="PROSITE" id="PS00211">
    <property type="entry name" value="ABC_TRANSPORTER_1"/>
    <property type="match status" value="1"/>
</dbReference>
<keyword evidence="3" id="KW-0547">Nucleotide-binding</keyword>
<evidence type="ECO:0000313" key="7">
    <source>
        <dbReference type="EMBL" id="MBI5252432.1"/>
    </source>
</evidence>
<dbReference type="Gene3D" id="3.40.50.300">
    <property type="entry name" value="P-loop containing nucleotide triphosphate hydrolases"/>
    <property type="match status" value="1"/>
</dbReference>
<dbReference type="GO" id="GO:0015658">
    <property type="term" value="F:branched-chain amino acid transmembrane transporter activity"/>
    <property type="evidence" value="ECO:0007669"/>
    <property type="project" value="TreeGrafter"/>
</dbReference>
<dbReference type="PROSITE" id="PS50893">
    <property type="entry name" value="ABC_TRANSPORTER_2"/>
    <property type="match status" value="1"/>
</dbReference>
<gene>
    <name evidence="7" type="ORF">HY912_23305</name>
</gene>
<dbReference type="InterPro" id="IPR017871">
    <property type="entry name" value="ABC_transporter-like_CS"/>
</dbReference>
<dbReference type="PANTHER" id="PTHR43820:SF4">
    <property type="entry name" value="HIGH-AFFINITY BRANCHED-CHAIN AMINO ACID TRANSPORT ATP-BINDING PROTEIN LIVF"/>
    <property type="match status" value="1"/>
</dbReference>
<dbReference type="Proteomes" id="UP000807825">
    <property type="component" value="Unassembled WGS sequence"/>
</dbReference>
<dbReference type="InterPro" id="IPR003439">
    <property type="entry name" value="ABC_transporter-like_ATP-bd"/>
</dbReference>
<proteinExistence type="inferred from homology"/>
<keyword evidence="4 7" id="KW-0067">ATP-binding</keyword>
<dbReference type="GO" id="GO:0005524">
    <property type="term" value="F:ATP binding"/>
    <property type="evidence" value="ECO:0007669"/>
    <property type="project" value="UniProtKB-KW"/>
</dbReference>
<dbReference type="SUPFAM" id="SSF52540">
    <property type="entry name" value="P-loop containing nucleoside triphosphate hydrolases"/>
    <property type="match status" value="1"/>
</dbReference>
<sequence length="236" mass="25404">MLEVRGLVTNYGPIRALDGIDLEVMDGEIVTLIGANGAGKTTLLKSIMKLVKPLRGQIRFRGTEISGLSTEAIVRKGMVLVPEGRAILRRMTVLENLLMGAYISNDAAQIGPDLEQVFARFPVLGGKQKNMAAALSGGEQQMLAIGRGLMARPELLILDEPSLGLAPLMVQEIFSIIGHLHQSGTTILLVEQNAKKALQVSDRAYVLELGSITLSGRCAELLKRDEVRSAYLGESA</sequence>
<dbReference type="InterPro" id="IPR052156">
    <property type="entry name" value="BCAA_Transport_ATP-bd_LivF"/>
</dbReference>
<protein>
    <submittedName>
        <fullName evidence="7">ABC transporter ATP-binding protein</fullName>
    </submittedName>
</protein>
<evidence type="ECO:0000313" key="8">
    <source>
        <dbReference type="Proteomes" id="UP000807825"/>
    </source>
</evidence>
<evidence type="ECO:0000259" key="6">
    <source>
        <dbReference type="PROSITE" id="PS50893"/>
    </source>
</evidence>
<accession>A0A9D6Z6D8</accession>
<keyword evidence="5" id="KW-0029">Amino-acid transport</keyword>
<feature type="domain" description="ABC transporter" evidence="6">
    <location>
        <begin position="2"/>
        <end position="234"/>
    </location>
</feature>
<dbReference type="PANTHER" id="PTHR43820">
    <property type="entry name" value="HIGH-AFFINITY BRANCHED-CHAIN AMINO ACID TRANSPORT ATP-BINDING PROTEIN LIVF"/>
    <property type="match status" value="1"/>
</dbReference>
<dbReference type="Pfam" id="PF00005">
    <property type="entry name" value="ABC_tran"/>
    <property type="match status" value="1"/>
</dbReference>
<evidence type="ECO:0000256" key="4">
    <source>
        <dbReference type="ARBA" id="ARBA00022840"/>
    </source>
</evidence>
<dbReference type="GO" id="GO:0015807">
    <property type="term" value="P:L-amino acid transport"/>
    <property type="evidence" value="ECO:0007669"/>
    <property type="project" value="TreeGrafter"/>
</dbReference>
<organism evidence="7 8">
    <name type="scientific">Desulfomonile tiedjei</name>
    <dbReference type="NCBI Taxonomy" id="2358"/>
    <lineage>
        <taxon>Bacteria</taxon>
        <taxon>Pseudomonadati</taxon>
        <taxon>Thermodesulfobacteriota</taxon>
        <taxon>Desulfomonilia</taxon>
        <taxon>Desulfomonilales</taxon>
        <taxon>Desulfomonilaceae</taxon>
        <taxon>Desulfomonile</taxon>
    </lineage>
</organism>
<dbReference type="GO" id="GO:0016887">
    <property type="term" value="F:ATP hydrolysis activity"/>
    <property type="evidence" value="ECO:0007669"/>
    <property type="project" value="InterPro"/>
</dbReference>
<reference evidence="7" key="1">
    <citation type="submission" date="2020-07" db="EMBL/GenBank/DDBJ databases">
        <title>Huge and variable diversity of episymbiotic CPR bacteria and DPANN archaea in groundwater ecosystems.</title>
        <authorList>
            <person name="He C.Y."/>
            <person name="Keren R."/>
            <person name="Whittaker M."/>
            <person name="Farag I.F."/>
            <person name="Doudna J."/>
            <person name="Cate J.H.D."/>
            <person name="Banfield J.F."/>
        </authorList>
    </citation>
    <scope>NUCLEOTIDE SEQUENCE</scope>
    <source>
        <strain evidence="7">NC_groundwater_1664_Pr3_B-0.1um_52_9</strain>
    </source>
</reference>
<comment type="caution">
    <text evidence="7">The sequence shown here is derived from an EMBL/GenBank/DDBJ whole genome shotgun (WGS) entry which is preliminary data.</text>
</comment>
<evidence type="ECO:0000256" key="2">
    <source>
        <dbReference type="ARBA" id="ARBA00022448"/>
    </source>
</evidence>
<dbReference type="InterPro" id="IPR003593">
    <property type="entry name" value="AAA+_ATPase"/>
</dbReference>
<dbReference type="SMART" id="SM00382">
    <property type="entry name" value="AAA"/>
    <property type="match status" value="1"/>
</dbReference>
<dbReference type="CDD" id="cd03224">
    <property type="entry name" value="ABC_TM1139_LivF_branched"/>
    <property type="match status" value="1"/>
</dbReference>
<name>A0A9D6Z6D8_9BACT</name>
<evidence type="ECO:0000256" key="3">
    <source>
        <dbReference type="ARBA" id="ARBA00022741"/>
    </source>
</evidence>
<comment type="similarity">
    <text evidence="1">Belongs to the ABC transporter superfamily.</text>
</comment>